<accession>A0AAD5UXI1</accession>
<sequence>MATTAEQDIADALQGSFSTGPENHTSVSTVSAGAIGVGTFSSPSNSPAAEPTQIPENNPASNNMSTTQDASIPAQPSVPAPATRHEEAIEMSALPSFPPPPRATPNASGGPSPGPSPQSTFTGLVTPLMGFLVRYLRAFIVWSFGHGFGRSIEDIFITILSFFDNINPIAWG</sequence>
<feature type="compositionally biased region" description="Polar residues" evidence="1">
    <location>
        <begin position="15"/>
        <end position="31"/>
    </location>
</feature>
<keyword evidence="3" id="KW-1185">Reference proteome</keyword>
<protein>
    <submittedName>
        <fullName evidence="2">Uncharacterized protein</fullName>
    </submittedName>
</protein>
<gene>
    <name evidence="2" type="ORF">NLI96_g8305</name>
</gene>
<evidence type="ECO:0000313" key="2">
    <source>
        <dbReference type="EMBL" id="KAJ3480501.1"/>
    </source>
</evidence>
<feature type="region of interest" description="Disordered" evidence="1">
    <location>
        <begin position="1"/>
        <end position="120"/>
    </location>
</feature>
<name>A0AAD5UXI1_9APHY</name>
<evidence type="ECO:0000313" key="3">
    <source>
        <dbReference type="Proteomes" id="UP001212997"/>
    </source>
</evidence>
<reference evidence="2" key="1">
    <citation type="submission" date="2022-07" db="EMBL/GenBank/DDBJ databases">
        <title>Genome Sequence of Physisporinus lineatus.</title>
        <authorList>
            <person name="Buettner E."/>
        </authorList>
    </citation>
    <scope>NUCLEOTIDE SEQUENCE</scope>
    <source>
        <strain evidence="2">VT162</strain>
    </source>
</reference>
<comment type="caution">
    <text evidence="2">The sequence shown here is derived from an EMBL/GenBank/DDBJ whole genome shotgun (WGS) entry which is preliminary data.</text>
</comment>
<feature type="compositionally biased region" description="Polar residues" evidence="1">
    <location>
        <begin position="54"/>
        <end position="70"/>
    </location>
</feature>
<proteinExistence type="predicted"/>
<organism evidence="2 3">
    <name type="scientific">Meripilus lineatus</name>
    <dbReference type="NCBI Taxonomy" id="2056292"/>
    <lineage>
        <taxon>Eukaryota</taxon>
        <taxon>Fungi</taxon>
        <taxon>Dikarya</taxon>
        <taxon>Basidiomycota</taxon>
        <taxon>Agaricomycotina</taxon>
        <taxon>Agaricomycetes</taxon>
        <taxon>Polyporales</taxon>
        <taxon>Meripilaceae</taxon>
        <taxon>Meripilus</taxon>
    </lineage>
</organism>
<evidence type="ECO:0000256" key="1">
    <source>
        <dbReference type="SAM" id="MobiDB-lite"/>
    </source>
</evidence>
<dbReference type="Proteomes" id="UP001212997">
    <property type="component" value="Unassembled WGS sequence"/>
</dbReference>
<dbReference type="AlphaFoldDB" id="A0AAD5UXI1"/>
<dbReference type="EMBL" id="JANAWD010000371">
    <property type="protein sequence ID" value="KAJ3480501.1"/>
    <property type="molecule type" value="Genomic_DNA"/>
</dbReference>